<comment type="caution">
    <text evidence="2">The sequence shown here is derived from an EMBL/GenBank/DDBJ whole genome shotgun (WGS) entry which is preliminary data.</text>
</comment>
<accession>A0ABP1QE41</accession>
<evidence type="ECO:0000256" key="1">
    <source>
        <dbReference type="SAM" id="SignalP"/>
    </source>
</evidence>
<gene>
    <name evidence="2" type="ORF">ODALV1_LOCUS9979</name>
</gene>
<evidence type="ECO:0000313" key="3">
    <source>
        <dbReference type="Proteomes" id="UP001642540"/>
    </source>
</evidence>
<reference evidence="2 3" key="1">
    <citation type="submission" date="2024-08" db="EMBL/GenBank/DDBJ databases">
        <authorList>
            <person name="Cucini C."/>
            <person name="Frati F."/>
        </authorList>
    </citation>
    <scope>NUCLEOTIDE SEQUENCE [LARGE SCALE GENOMIC DNA]</scope>
</reference>
<dbReference type="EMBL" id="CAXLJM020000030">
    <property type="protein sequence ID" value="CAL8098572.1"/>
    <property type="molecule type" value="Genomic_DNA"/>
</dbReference>
<sequence length="309" mass="34946">MNKVILLAAIFIALVCFVSTTPVLWTWSNLREKEIELEGRTGIKVAESSKYCQDARQCRSSQFHYDFYSLHCYKTSNLATREISAVKYKNYNPMSPTVSTCVNLGGEAVTGSFGYMFQKDEVSAADYFNIDTEEDYTFSVGETLSTNEPITNAGRSLKVYQSGSLLGQGLHYVSFPGSEYYLFQMFFALIDNEDSGSMYDINLTGRDGTVLSLRWGDGMYNIKKSYSAFYVAVTLQSKQGKQLTYRGKTINLDERSAALLTLNSTRKVYMNGYCVIRFHKCNQFCNNPEQCNKLTGCVYDVKKSHCVQK</sequence>
<name>A0ABP1QE41_9HEXA</name>
<dbReference type="Proteomes" id="UP001642540">
    <property type="component" value="Unassembled WGS sequence"/>
</dbReference>
<evidence type="ECO:0000313" key="2">
    <source>
        <dbReference type="EMBL" id="CAL8098572.1"/>
    </source>
</evidence>
<feature type="signal peptide" evidence="1">
    <location>
        <begin position="1"/>
        <end position="20"/>
    </location>
</feature>
<organism evidence="2 3">
    <name type="scientific">Orchesella dallaii</name>
    <dbReference type="NCBI Taxonomy" id="48710"/>
    <lineage>
        <taxon>Eukaryota</taxon>
        <taxon>Metazoa</taxon>
        <taxon>Ecdysozoa</taxon>
        <taxon>Arthropoda</taxon>
        <taxon>Hexapoda</taxon>
        <taxon>Collembola</taxon>
        <taxon>Entomobryomorpha</taxon>
        <taxon>Entomobryoidea</taxon>
        <taxon>Orchesellidae</taxon>
        <taxon>Orchesellinae</taxon>
        <taxon>Orchesella</taxon>
    </lineage>
</organism>
<keyword evidence="1" id="KW-0732">Signal</keyword>
<feature type="chain" id="PRO_5045359606" evidence="1">
    <location>
        <begin position="21"/>
        <end position="309"/>
    </location>
</feature>
<protein>
    <submittedName>
        <fullName evidence="2">Uncharacterized protein</fullName>
    </submittedName>
</protein>
<proteinExistence type="predicted"/>
<keyword evidence="3" id="KW-1185">Reference proteome</keyword>